<sequence length="123" mass="13100">MKTLLISGFIAATCLISTETFAGGPLTRCGWVSNPTPGNWYLSDGDGDWTLATEGSDEEAVGMDLIGDISAGDYVATNGAHGYACGCMQVRDDPSSMRILEVFSFRQSRISKCARDPNLPSPN</sequence>
<dbReference type="InterPro" id="IPR025145">
    <property type="entry name" value="DUF4087"/>
</dbReference>
<keyword evidence="3" id="KW-1185">Reference proteome</keyword>
<keyword evidence="1" id="KW-0732">Signal</keyword>
<protein>
    <recommendedName>
        <fullName evidence="4">DUF4087 domain-containing protein</fullName>
    </recommendedName>
</protein>
<evidence type="ECO:0000256" key="1">
    <source>
        <dbReference type="SAM" id="SignalP"/>
    </source>
</evidence>
<feature type="signal peptide" evidence="1">
    <location>
        <begin position="1"/>
        <end position="22"/>
    </location>
</feature>
<evidence type="ECO:0008006" key="4">
    <source>
        <dbReference type="Google" id="ProtNLM"/>
    </source>
</evidence>
<gene>
    <name evidence="2" type="ORF">ABID16_000530</name>
</gene>
<dbReference type="EMBL" id="JBEPMB010000001">
    <property type="protein sequence ID" value="MET3612225.1"/>
    <property type="molecule type" value="Genomic_DNA"/>
</dbReference>
<dbReference type="Pfam" id="PF13316">
    <property type="entry name" value="DUF4087"/>
    <property type="match status" value="1"/>
</dbReference>
<name>A0ABV2IUR1_9HYPH</name>
<evidence type="ECO:0000313" key="3">
    <source>
        <dbReference type="Proteomes" id="UP001549047"/>
    </source>
</evidence>
<proteinExistence type="predicted"/>
<accession>A0ABV2IUR1</accession>
<comment type="caution">
    <text evidence="2">The sequence shown here is derived from an EMBL/GenBank/DDBJ whole genome shotgun (WGS) entry which is preliminary data.</text>
</comment>
<dbReference type="RefSeq" id="WP_354554801.1">
    <property type="nucleotide sequence ID" value="NZ_JBEPMB010000001.1"/>
</dbReference>
<organism evidence="2 3">
    <name type="scientific">Rhizobium aquaticum</name>
    <dbReference type="NCBI Taxonomy" id="1549636"/>
    <lineage>
        <taxon>Bacteria</taxon>
        <taxon>Pseudomonadati</taxon>
        <taxon>Pseudomonadota</taxon>
        <taxon>Alphaproteobacteria</taxon>
        <taxon>Hyphomicrobiales</taxon>
        <taxon>Rhizobiaceae</taxon>
        <taxon>Rhizobium/Agrobacterium group</taxon>
        <taxon>Rhizobium</taxon>
    </lineage>
</organism>
<reference evidence="2 3" key="1">
    <citation type="submission" date="2024-06" db="EMBL/GenBank/DDBJ databases">
        <title>Genomic Encyclopedia of Type Strains, Phase IV (KMG-IV): sequencing the most valuable type-strain genomes for metagenomic binning, comparative biology and taxonomic classification.</title>
        <authorList>
            <person name="Goeker M."/>
        </authorList>
    </citation>
    <scope>NUCLEOTIDE SEQUENCE [LARGE SCALE GENOMIC DNA]</scope>
    <source>
        <strain evidence="2 3">DSM 29780</strain>
    </source>
</reference>
<dbReference type="Proteomes" id="UP001549047">
    <property type="component" value="Unassembled WGS sequence"/>
</dbReference>
<feature type="chain" id="PRO_5047418675" description="DUF4087 domain-containing protein" evidence="1">
    <location>
        <begin position="23"/>
        <end position="123"/>
    </location>
</feature>
<evidence type="ECO:0000313" key="2">
    <source>
        <dbReference type="EMBL" id="MET3612225.1"/>
    </source>
</evidence>